<dbReference type="EMBL" id="HG964446">
    <property type="protein sequence ID" value="CDO90252.1"/>
    <property type="molecule type" value="Genomic_DNA"/>
</dbReference>
<name>A0A024K3V6_9MYCO</name>
<dbReference type="eggNOG" id="COG2197">
    <property type="taxonomic scope" value="Bacteria"/>
</dbReference>
<gene>
    <name evidence="5" type="ORF">BN973_04645</name>
</gene>
<reference evidence="5" key="2">
    <citation type="submission" date="2014-04" db="EMBL/GenBank/DDBJ databases">
        <authorList>
            <person name="Xu Y.W."/>
            <person name="Yang Q."/>
        </authorList>
    </citation>
    <scope>NUCLEOTIDE SEQUENCE</scope>
    <source>
        <strain evidence="5">DSM 44626</strain>
    </source>
</reference>
<keyword evidence="2" id="KW-0067">ATP-binding</keyword>
<evidence type="ECO:0000256" key="1">
    <source>
        <dbReference type="ARBA" id="ARBA00022741"/>
    </source>
</evidence>
<dbReference type="Gene3D" id="1.25.40.10">
    <property type="entry name" value="Tetratricopeptide repeat domain"/>
    <property type="match status" value="2"/>
</dbReference>
<proteinExistence type="predicted"/>
<evidence type="ECO:0000259" key="4">
    <source>
        <dbReference type="PROSITE" id="PS50043"/>
    </source>
</evidence>
<dbReference type="CDD" id="cd06170">
    <property type="entry name" value="LuxR_C_like"/>
    <property type="match status" value="1"/>
</dbReference>
<keyword evidence="3" id="KW-0802">TPR repeat</keyword>
<dbReference type="OrthoDB" id="134933at2"/>
<dbReference type="Pfam" id="PF13191">
    <property type="entry name" value="AAA_16"/>
    <property type="match status" value="1"/>
</dbReference>
<dbReference type="Proteomes" id="UP000028880">
    <property type="component" value="Unassembled WGS sequence"/>
</dbReference>
<protein>
    <submittedName>
        <fullName evidence="5">Regulatory protein</fullName>
    </submittedName>
</protein>
<dbReference type="GO" id="GO:0005737">
    <property type="term" value="C:cytoplasm"/>
    <property type="evidence" value="ECO:0007669"/>
    <property type="project" value="TreeGrafter"/>
</dbReference>
<dbReference type="AlphaFoldDB" id="A0A024K3V6"/>
<accession>A0A024K3V6</accession>
<dbReference type="SMART" id="SM00421">
    <property type="entry name" value="HTH_LUXR"/>
    <property type="match status" value="1"/>
</dbReference>
<dbReference type="PROSITE" id="PS50043">
    <property type="entry name" value="HTH_LUXR_2"/>
    <property type="match status" value="1"/>
</dbReference>
<feature type="domain" description="HTH luxR-type" evidence="4">
    <location>
        <begin position="875"/>
        <end position="940"/>
    </location>
</feature>
<dbReference type="GO" id="GO:0006355">
    <property type="term" value="P:regulation of DNA-templated transcription"/>
    <property type="evidence" value="ECO:0007669"/>
    <property type="project" value="InterPro"/>
</dbReference>
<keyword evidence="1" id="KW-0547">Nucleotide-binding</keyword>
<evidence type="ECO:0000256" key="3">
    <source>
        <dbReference type="PROSITE-ProRule" id="PRU00339"/>
    </source>
</evidence>
<dbReference type="SUPFAM" id="SSF46894">
    <property type="entry name" value="C-terminal effector domain of the bipartite response regulators"/>
    <property type="match status" value="1"/>
</dbReference>
<dbReference type="GO" id="GO:0005524">
    <property type="term" value="F:ATP binding"/>
    <property type="evidence" value="ECO:0007669"/>
    <property type="project" value="UniProtKB-KW"/>
</dbReference>
<dbReference type="GO" id="GO:0003677">
    <property type="term" value="F:DNA binding"/>
    <property type="evidence" value="ECO:0007669"/>
    <property type="project" value="InterPro"/>
</dbReference>
<feature type="repeat" description="TPR" evidence="3">
    <location>
        <begin position="465"/>
        <end position="498"/>
    </location>
</feature>
<reference evidence="5" key="1">
    <citation type="journal article" date="2014" name="Genome Announc.">
        <title>Draft Genome Sequence of Mycobacterium triplex DSM 44626.</title>
        <authorList>
            <person name="Sassi M."/>
            <person name="Croce O."/>
            <person name="Robert C."/>
            <person name="Raoult D."/>
            <person name="Drancourt M."/>
        </authorList>
    </citation>
    <scope>NUCLEOTIDE SEQUENCE [LARGE SCALE GENOMIC DNA]</scope>
    <source>
        <strain evidence="5">DSM 44626</strain>
    </source>
</reference>
<dbReference type="InterPro" id="IPR011990">
    <property type="entry name" value="TPR-like_helical_dom_sf"/>
</dbReference>
<dbReference type="SMART" id="SM00028">
    <property type="entry name" value="TPR"/>
    <property type="match status" value="2"/>
</dbReference>
<organism evidence="5">
    <name type="scientific">Mycobacterium triplex</name>
    <dbReference type="NCBI Taxonomy" id="47839"/>
    <lineage>
        <taxon>Bacteria</taxon>
        <taxon>Bacillati</taxon>
        <taxon>Actinomycetota</taxon>
        <taxon>Actinomycetes</taxon>
        <taxon>Mycobacteriales</taxon>
        <taxon>Mycobacteriaceae</taxon>
        <taxon>Mycobacterium</taxon>
        <taxon>Mycobacterium simiae complex</taxon>
    </lineage>
</organism>
<dbReference type="InterPro" id="IPR019734">
    <property type="entry name" value="TPR_rpt"/>
</dbReference>
<dbReference type="HOGENOM" id="CLU_006850_1_0_11"/>
<dbReference type="PRINTS" id="PR00038">
    <property type="entry name" value="HTHLUXR"/>
</dbReference>
<dbReference type="PANTHER" id="PTHR16305:SF35">
    <property type="entry name" value="TRANSCRIPTIONAL ACTIVATOR DOMAIN"/>
    <property type="match status" value="1"/>
</dbReference>
<evidence type="ECO:0000256" key="2">
    <source>
        <dbReference type="ARBA" id="ARBA00022840"/>
    </source>
</evidence>
<dbReference type="InterPro" id="IPR016032">
    <property type="entry name" value="Sig_transdc_resp-reg_C-effctor"/>
</dbReference>
<dbReference type="SUPFAM" id="SSF48452">
    <property type="entry name" value="TPR-like"/>
    <property type="match status" value="1"/>
</dbReference>
<dbReference type="STRING" id="47839.BN973_04645"/>
<dbReference type="PANTHER" id="PTHR16305">
    <property type="entry name" value="TESTICULAR SOLUBLE ADENYLYL CYCLASE"/>
    <property type="match status" value="1"/>
</dbReference>
<dbReference type="RefSeq" id="WP_084163502.1">
    <property type="nucleotide sequence ID" value="NZ_HG964446.1"/>
</dbReference>
<evidence type="ECO:0000313" key="5">
    <source>
        <dbReference type="EMBL" id="CDO90252.1"/>
    </source>
</evidence>
<dbReference type="InterPro" id="IPR000792">
    <property type="entry name" value="Tscrpt_reg_LuxR_C"/>
</dbReference>
<dbReference type="GO" id="GO:0004016">
    <property type="term" value="F:adenylate cyclase activity"/>
    <property type="evidence" value="ECO:0007669"/>
    <property type="project" value="TreeGrafter"/>
</dbReference>
<dbReference type="Pfam" id="PF00196">
    <property type="entry name" value="GerE"/>
    <property type="match status" value="1"/>
</dbReference>
<dbReference type="SUPFAM" id="SSF52540">
    <property type="entry name" value="P-loop containing nucleoside triphosphate hydrolases"/>
    <property type="match status" value="1"/>
</dbReference>
<dbReference type="PROSITE" id="PS00622">
    <property type="entry name" value="HTH_LUXR_1"/>
    <property type="match status" value="1"/>
</dbReference>
<sequence length="946" mass="101257">MSRPVRPLERDRELDALRSVIAHARSGHGQACVIEGPSGIGKSYLLDEAAALAAEAGFTVLRARGSELTGELAFGMAVELVEPQLVRASADERAELLSGPAVLAEPMVSRRVQPAEYTATTDEFTVIHGLYWLMVNLSGHGPFALLVDDAQWADPGSLKFFAYLGERLDDLPIALLTAVRTGDPETHSDLVSLLWESSAAPSIRPPELSRQAVGELLATGLESQVDDALIDTVHHETGGNPFLVSEVIAELRDESDITAASTGSLRTPHSVRRQIARRLTRLGPDARELAKAAAVLGDGTSLAVITRLAALRPAPAVTAAEQLVAARIFDAADPAWFAHPMIRSATYASLAPGEKPEAHARAAKLLAAIGTDSEVVARHLLEATPSEEAWVAGVLHAAARAAARKGSPANAIRYLRRALDTAPPDSVSPRLLIDLGLTEAAAGQTTSLQRFEQAALLIDEPTVRADALYSLGQTLYRYGRHEEAAAAFRRGAELFEDGDLQVFRRFQASSMCAESYLAPIHRRVDLLDATEVSPPQGAGDRAMLAIRALNMSLTVPPASRAATLAGMAIADGRLLVEQTSESPVVNLVVLPLLYGGELEAAERHIDAVLADARSRGASLAFAEAALMRALVCYAAGRVNDAMVDAQIAVEGMNRGWHALAPTALATLVHCMIERGELDQAADMLSRGEHELAPPEALGINAWFYVARARLRLWRREVAAARADLDSAVHSLRDYGMINPAVLPWRPLACMAAAAAGDTEHARELIESEIELARRFETPIALGAALRRSALVHEPSEALATLTESVAVLEKTGARLELARALTDLGVHLRRAGSRVAARDPLTSALDLAHRGGATALANRAREELVAAGARPRRPARVGAESLTPTERRLAQLAASGHDNRSIAELTFVSRNTVAWHLRNVFRKLAVDSREALSEALADYGPRRNDV</sequence>
<dbReference type="InterPro" id="IPR027417">
    <property type="entry name" value="P-loop_NTPase"/>
</dbReference>
<dbReference type="InterPro" id="IPR041664">
    <property type="entry name" value="AAA_16"/>
</dbReference>
<dbReference type="Gene3D" id="1.10.10.10">
    <property type="entry name" value="Winged helix-like DNA-binding domain superfamily/Winged helix DNA-binding domain"/>
    <property type="match status" value="1"/>
</dbReference>
<dbReference type="PROSITE" id="PS50005">
    <property type="entry name" value="TPR"/>
    <property type="match status" value="1"/>
</dbReference>
<dbReference type="InterPro" id="IPR036388">
    <property type="entry name" value="WH-like_DNA-bd_sf"/>
</dbReference>